<dbReference type="GO" id="GO:0016787">
    <property type="term" value="F:hydrolase activity"/>
    <property type="evidence" value="ECO:0007669"/>
    <property type="project" value="UniProtKB-KW"/>
</dbReference>
<dbReference type="RefSeq" id="WP_072660303.1">
    <property type="nucleotide sequence ID" value="NZ_BDFD01000019.1"/>
</dbReference>
<comment type="caution">
    <text evidence="2">The sequence shown here is derived from an EMBL/GenBank/DDBJ whole genome shotgun (WGS) entry which is preliminary data.</text>
</comment>
<sequence length="312" mass="35665">MKQWRNYLAGLLSALMLSGCALGISEIPLAELEQKYATGASRFIDIDGLRVHYRDEGEGQPIVLLHGILTSLHTWDGWVHELKSDYRVISLDIPAFGLTGPANFEYNRDHYTRFIHHFTQAIGLERFVLAGNSLGGYFAWNYAIEYPEQVQKLVLIDAAGFKQKVPLPMWAFTAPVIGTITMHFTPRFASTILLRQVYAQPERINDALVDHYYDMQLRPGNRKAAQSLFRYANAQSVQDAPGKERISMPTLLMWGEQDRWIPMSHFERWRQALPHAQSVTYPDAGHMPMEEIPVKSARDLKRFLEGRPIPPK</sequence>
<evidence type="ECO:0000313" key="3">
    <source>
        <dbReference type="Proteomes" id="UP000231632"/>
    </source>
</evidence>
<dbReference type="InterPro" id="IPR000073">
    <property type="entry name" value="AB_hydrolase_1"/>
</dbReference>
<dbReference type="PROSITE" id="PS51257">
    <property type="entry name" value="PROKAR_LIPOPROTEIN"/>
    <property type="match status" value="1"/>
</dbReference>
<dbReference type="EMBL" id="BDFD01000019">
    <property type="protein sequence ID" value="GAV20996.1"/>
    <property type="molecule type" value="Genomic_DNA"/>
</dbReference>
<reference evidence="2 3" key="1">
    <citation type="journal article" date="2017" name="Arch. Microbiol.">
        <title>Mariprofundus micogutta sp. nov., a novel iron-oxidizing zetaproteobacterium isolated from a deep-sea hydrothermal field at the Bayonnaise knoll of the Izu-Ogasawara arc, and a description of Mariprofundales ord. nov. and Zetaproteobacteria classis nov.</title>
        <authorList>
            <person name="Makita H."/>
            <person name="Tanaka E."/>
            <person name="Mitsunobu S."/>
            <person name="Miyazaki M."/>
            <person name="Nunoura T."/>
            <person name="Uematsu K."/>
            <person name="Takaki Y."/>
            <person name="Nishi S."/>
            <person name="Shimamura S."/>
            <person name="Takai K."/>
        </authorList>
    </citation>
    <scope>NUCLEOTIDE SEQUENCE [LARGE SCALE GENOMIC DNA]</scope>
    <source>
        <strain evidence="2 3">ET2</strain>
    </source>
</reference>
<dbReference type="SUPFAM" id="SSF53474">
    <property type="entry name" value="alpha/beta-Hydrolases"/>
    <property type="match status" value="1"/>
</dbReference>
<dbReference type="InterPro" id="IPR029058">
    <property type="entry name" value="AB_hydrolase_fold"/>
</dbReference>
<name>A0A1L8CPY9_9PROT</name>
<evidence type="ECO:0000259" key="1">
    <source>
        <dbReference type="Pfam" id="PF00561"/>
    </source>
</evidence>
<keyword evidence="2" id="KW-0378">Hydrolase</keyword>
<dbReference type="STRING" id="1921010.MMIC_P1975"/>
<evidence type="ECO:0000313" key="2">
    <source>
        <dbReference type="EMBL" id="GAV20996.1"/>
    </source>
</evidence>
<dbReference type="PANTHER" id="PTHR46438:SF11">
    <property type="entry name" value="LIPASE-RELATED"/>
    <property type="match status" value="1"/>
</dbReference>
<proteinExistence type="predicted"/>
<dbReference type="Proteomes" id="UP000231632">
    <property type="component" value="Unassembled WGS sequence"/>
</dbReference>
<dbReference type="PRINTS" id="PR00111">
    <property type="entry name" value="ABHYDROLASE"/>
</dbReference>
<dbReference type="PANTHER" id="PTHR46438">
    <property type="entry name" value="ALPHA/BETA-HYDROLASES SUPERFAMILY PROTEIN"/>
    <property type="match status" value="1"/>
</dbReference>
<keyword evidence="3" id="KW-1185">Reference proteome</keyword>
<protein>
    <submittedName>
        <fullName evidence="2">2-hydroxy-6-oxo-6-(2'-aminophenyl)hexa-2, 4-dienoic acid hydrolase</fullName>
    </submittedName>
</protein>
<dbReference type="AlphaFoldDB" id="A0A1L8CPY9"/>
<dbReference type="Gene3D" id="3.40.50.1820">
    <property type="entry name" value="alpha/beta hydrolase"/>
    <property type="match status" value="1"/>
</dbReference>
<dbReference type="OrthoDB" id="5295402at2"/>
<accession>A0A1L8CPY9</accession>
<gene>
    <name evidence="2" type="ORF">MMIC_P1975</name>
</gene>
<dbReference type="Pfam" id="PF00561">
    <property type="entry name" value="Abhydrolase_1"/>
    <property type="match status" value="1"/>
</dbReference>
<organism evidence="2 3">
    <name type="scientific">Mariprofundus micogutta</name>
    <dbReference type="NCBI Taxonomy" id="1921010"/>
    <lineage>
        <taxon>Bacteria</taxon>
        <taxon>Pseudomonadati</taxon>
        <taxon>Pseudomonadota</taxon>
        <taxon>Candidatius Mariprofundia</taxon>
        <taxon>Mariprofundales</taxon>
        <taxon>Mariprofundaceae</taxon>
        <taxon>Mariprofundus</taxon>
    </lineage>
</organism>
<feature type="domain" description="AB hydrolase-1" evidence="1">
    <location>
        <begin position="61"/>
        <end position="291"/>
    </location>
</feature>